<name>A0ABT3PVA6_9BACT</name>
<feature type="domain" description="Bvu-2165-like IHF-HU-like DNA-binding" evidence="3">
    <location>
        <begin position="4"/>
        <end position="121"/>
    </location>
</feature>
<evidence type="ECO:0000313" key="4">
    <source>
        <dbReference type="EMBL" id="MCW9711784.1"/>
    </source>
</evidence>
<gene>
    <name evidence="4" type="ORF">LQ318_02605</name>
</gene>
<dbReference type="RefSeq" id="WP_265787290.1">
    <property type="nucleotide sequence ID" value="NZ_BAABRS010000001.1"/>
</dbReference>
<sequence>MPITYALYPNHLTNKPNDHRAIVRHGKSLSMEDIIDEMISRGSTITKADALATLENYEAAIERALSRGHRIDTPLMNISLSISGIFKDHEDYFDPSRHQLHINCNCGLRLKTLPGKLRLEKVNGHIPRPAITRFLDVDSDTKNELLTPGSIAIVRGYRLKTDPDDKQQGVFFISHDGTEIRVNRFIRNMPKELIFAIPDTLTADSYRLEIRAIMHSSSEIRSGRLDTKLQLA</sequence>
<keyword evidence="5" id="KW-1185">Reference proteome</keyword>
<dbReference type="Pfam" id="PF14734">
    <property type="entry name" value="DUF4469"/>
    <property type="match status" value="1"/>
</dbReference>
<dbReference type="InterPro" id="IPR049893">
    <property type="entry name" value="Bvu_2165-like_IHF-HU-DNA_bdg"/>
</dbReference>
<dbReference type="CDD" id="cd12843">
    <property type="entry name" value="Bvu_2165_C_like"/>
    <property type="match status" value="1"/>
</dbReference>
<dbReference type="EMBL" id="JAJNDC010000001">
    <property type="protein sequence ID" value="MCW9711784.1"/>
    <property type="molecule type" value="Genomic_DNA"/>
</dbReference>
<evidence type="ECO:0000313" key="5">
    <source>
        <dbReference type="Proteomes" id="UP001207337"/>
    </source>
</evidence>
<dbReference type="InterPro" id="IPR027824">
    <property type="entry name" value="DUF4469"/>
</dbReference>
<dbReference type="Gene3D" id="2.70.50.70">
    <property type="match status" value="1"/>
</dbReference>
<protein>
    <submittedName>
        <fullName evidence="4">DUF4469 domain-containing protein</fullName>
    </submittedName>
</protein>
<evidence type="ECO:0000259" key="2">
    <source>
        <dbReference type="Pfam" id="PF14734"/>
    </source>
</evidence>
<proteinExistence type="predicted"/>
<reference evidence="4 5" key="1">
    <citation type="submission" date="2021-11" db="EMBL/GenBank/DDBJ databases">
        <title>Aliifidinibius sp. nov., a new bacterium isolated from saline soil.</title>
        <authorList>
            <person name="Galisteo C."/>
            <person name="De La Haba R."/>
            <person name="Sanchez-Porro C."/>
            <person name="Ventosa A."/>
        </authorList>
    </citation>
    <scope>NUCLEOTIDE SEQUENCE [LARGE SCALE GENOMIC DNA]</scope>
    <source>
        <strain evidence="4 5">KACC 190600</strain>
    </source>
</reference>
<evidence type="ECO:0000259" key="3">
    <source>
        <dbReference type="Pfam" id="PF14848"/>
    </source>
</evidence>
<keyword evidence="1" id="KW-0238">DNA-binding</keyword>
<evidence type="ECO:0000256" key="1">
    <source>
        <dbReference type="ARBA" id="ARBA00023125"/>
    </source>
</evidence>
<dbReference type="InterPro" id="IPR010992">
    <property type="entry name" value="IHF-like_DNA-bd_dom_sf"/>
</dbReference>
<comment type="caution">
    <text evidence="4">The sequence shown here is derived from an EMBL/GenBank/DDBJ whole genome shotgun (WGS) entry which is preliminary data.</text>
</comment>
<dbReference type="Pfam" id="PF14848">
    <property type="entry name" value="HU-DNA_bdg"/>
    <property type="match status" value="1"/>
</dbReference>
<dbReference type="Gene3D" id="4.10.520.10">
    <property type="entry name" value="IHF-like DNA-binding proteins"/>
    <property type="match status" value="1"/>
</dbReference>
<accession>A0ABT3PVA6</accession>
<feature type="domain" description="DUF4469" evidence="2">
    <location>
        <begin position="131"/>
        <end position="219"/>
    </location>
</feature>
<organism evidence="4 5">
    <name type="scientific">Fodinibius salicampi</name>
    <dbReference type="NCBI Taxonomy" id="1920655"/>
    <lineage>
        <taxon>Bacteria</taxon>
        <taxon>Pseudomonadati</taxon>
        <taxon>Balneolota</taxon>
        <taxon>Balneolia</taxon>
        <taxon>Balneolales</taxon>
        <taxon>Balneolaceae</taxon>
        <taxon>Fodinibius</taxon>
    </lineage>
</organism>
<dbReference type="Proteomes" id="UP001207337">
    <property type="component" value="Unassembled WGS sequence"/>
</dbReference>